<keyword evidence="2" id="KW-1185">Reference proteome</keyword>
<organism evidence="1 2">
    <name type="scientific">Cinchona calisaya</name>
    <dbReference type="NCBI Taxonomy" id="153742"/>
    <lineage>
        <taxon>Eukaryota</taxon>
        <taxon>Viridiplantae</taxon>
        <taxon>Streptophyta</taxon>
        <taxon>Embryophyta</taxon>
        <taxon>Tracheophyta</taxon>
        <taxon>Spermatophyta</taxon>
        <taxon>Magnoliopsida</taxon>
        <taxon>eudicotyledons</taxon>
        <taxon>Gunneridae</taxon>
        <taxon>Pentapetalae</taxon>
        <taxon>asterids</taxon>
        <taxon>lamiids</taxon>
        <taxon>Gentianales</taxon>
        <taxon>Rubiaceae</taxon>
        <taxon>Cinchonoideae</taxon>
        <taxon>Cinchoneae</taxon>
        <taxon>Cinchona</taxon>
    </lineage>
</organism>
<dbReference type="Proteomes" id="UP001630127">
    <property type="component" value="Unassembled WGS sequence"/>
</dbReference>
<evidence type="ECO:0000313" key="2">
    <source>
        <dbReference type="Proteomes" id="UP001630127"/>
    </source>
</evidence>
<dbReference type="AlphaFoldDB" id="A0ABD2ZU14"/>
<evidence type="ECO:0000313" key="1">
    <source>
        <dbReference type="EMBL" id="KAL3522899.1"/>
    </source>
</evidence>
<proteinExistence type="predicted"/>
<protein>
    <submittedName>
        <fullName evidence="1">Uncharacterized protein</fullName>
    </submittedName>
</protein>
<gene>
    <name evidence="1" type="ORF">ACH5RR_015733</name>
</gene>
<comment type="caution">
    <text evidence="1">The sequence shown here is derived from an EMBL/GenBank/DDBJ whole genome shotgun (WGS) entry which is preliminary data.</text>
</comment>
<dbReference type="EMBL" id="JBJUIK010000007">
    <property type="protein sequence ID" value="KAL3522899.1"/>
    <property type="molecule type" value="Genomic_DNA"/>
</dbReference>
<accession>A0ABD2ZU14</accession>
<reference evidence="1 2" key="1">
    <citation type="submission" date="2024-11" db="EMBL/GenBank/DDBJ databases">
        <title>A near-complete genome assembly of Cinchona calisaya.</title>
        <authorList>
            <person name="Lian D.C."/>
            <person name="Zhao X.W."/>
            <person name="Wei L."/>
        </authorList>
    </citation>
    <scope>NUCLEOTIDE SEQUENCE [LARGE SCALE GENOMIC DNA]</scope>
    <source>
        <tissue evidence="1">Nenye</tissue>
    </source>
</reference>
<name>A0ABD2ZU14_9GENT</name>
<sequence>MSSWNFSTRLTKPFMWVLSFGGLGLRKAEDANIAALLGLCWRIVSESMLFGLKFSNKPNEQESEHPGSLVLNEKQGSINLRCLQKGLDLYKAGVMGW</sequence>